<accession>A0A0P1EWG8</accession>
<dbReference type="RefSeq" id="WP_058122399.1">
    <property type="nucleotide sequence ID" value="NZ_CYRX01000008.1"/>
</dbReference>
<name>A0A0P1EWG8_9RHOB</name>
<evidence type="ECO:0000256" key="1">
    <source>
        <dbReference type="SAM" id="MobiDB-lite"/>
    </source>
</evidence>
<evidence type="ECO:0000313" key="2">
    <source>
        <dbReference type="EMBL" id="CUH59093.1"/>
    </source>
</evidence>
<reference evidence="2 3" key="1">
    <citation type="submission" date="2015-09" db="EMBL/GenBank/DDBJ databases">
        <authorList>
            <consortium name="Swine Surveillance"/>
        </authorList>
    </citation>
    <scope>NUCLEOTIDE SEQUENCE [LARGE SCALE GENOMIC DNA]</scope>
    <source>
        <strain evidence="2 3">CECT 5294</strain>
    </source>
</reference>
<dbReference type="Proteomes" id="UP000051298">
    <property type="component" value="Unassembled WGS sequence"/>
</dbReference>
<dbReference type="EMBL" id="CYRX01000008">
    <property type="protein sequence ID" value="CUH59093.1"/>
    <property type="molecule type" value="Genomic_DNA"/>
</dbReference>
<protein>
    <submittedName>
        <fullName evidence="2">Uncharacterized protein</fullName>
    </submittedName>
</protein>
<feature type="region of interest" description="Disordered" evidence="1">
    <location>
        <begin position="1"/>
        <end position="23"/>
    </location>
</feature>
<proteinExistence type="predicted"/>
<dbReference type="AlphaFoldDB" id="A0A0P1EWG8"/>
<sequence length="84" mass="9275">MNALNPALHRDALRHPLKRPNALHPNHMTAQERLAEICSLLALALARPNVPTGKNPSEKMEMNAGAVRQRNSALPLKIESNSHE</sequence>
<evidence type="ECO:0000313" key="3">
    <source>
        <dbReference type="Proteomes" id="UP000051298"/>
    </source>
</evidence>
<organism evidence="2 3">
    <name type="scientific">Thalassobacter stenotrophicus</name>
    <dbReference type="NCBI Taxonomy" id="266809"/>
    <lineage>
        <taxon>Bacteria</taxon>
        <taxon>Pseudomonadati</taxon>
        <taxon>Pseudomonadota</taxon>
        <taxon>Alphaproteobacteria</taxon>
        <taxon>Rhodobacterales</taxon>
        <taxon>Roseobacteraceae</taxon>
        <taxon>Thalassobacter</taxon>
    </lineage>
</organism>
<gene>
    <name evidence="2" type="ORF">THS5294_00374</name>
</gene>